<dbReference type="GO" id="GO:0015297">
    <property type="term" value="F:antiporter activity"/>
    <property type="evidence" value="ECO:0007669"/>
    <property type="project" value="InterPro"/>
</dbReference>
<keyword evidence="3" id="KW-1003">Cell membrane</keyword>
<keyword evidence="5 7" id="KW-1133">Transmembrane helix</keyword>
<dbReference type="InterPro" id="IPR051327">
    <property type="entry name" value="MATE_MepA_subfamily"/>
</dbReference>
<name>A0A3E3K3M4_9FIRM</name>
<dbReference type="PIRSF" id="PIRSF006603">
    <property type="entry name" value="DinF"/>
    <property type="match status" value="1"/>
</dbReference>
<feature type="transmembrane region" description="Helical" evidence="7">
    <location>
        <begin position="351"/>
        <end position="369"/>
    </location>
</feature>
<evidence type="ECO:0000256" key="5">
    <source>
        <dbReference type="ARBA" id="ARBA00022989"/>
    </source>
</evidence>
<reference evidence="8 9" key="1">
    <citation type="submission" date="2018-08" db="EMBL/GenBank/DDBJ databases">
        <title>A genome reference for cultivated species of the human gut microbiota.</title>
        <authorList>
            <person name="Zou Y."/>
            <person name="Xue W."/>
            <person name="Luo G."/>
        </authorList>
    </citation>
    <scope>NUCLEOTIDE SEQUENCE [LARGE SCALE GENOMIC DNA]</scope>
    <source>
        <strain evidence="8 9">AF37-2AT</strain>
    </source>
</reference>
<sequence>MEKKAILRNMARDCIPTVFALCLTGMYSVVDGLFIGRAVGDEGLAAVNLAWPVPAVITALGIGIGIGGSVLYSRHLGRKEEEEASAVFYVTITSLLVFGILTGMILCVIGRPLLQILGAGGVVYSHAWKYVQVISAGAVFQVLGAGLIPILRNRHRAYEAMVAMSAGMLTNIILNYILMFQVKIGVQGAAIGTVAAQFVVVGIAISCLYRKENVELHLHLNGKTLLDIVKTGVPGFGLSIAPSVVLIFTNYRCAGFGGDTAVACYAVISYVVFPVQSMLTGVGDGIQPLVSFYYGAGNEEVCHYIRKVSRKVLTALGIGFLLLVTAATPYIPELFGMSVKGARMFVPGMRLSAAAFLFMGNAKLNISYLNATLRVKQAMALVYGEMFAAAPALLLLLPTVIGLDGVWISLIVTQVVMLVIYGCYNKVKNR</sequence>
<comment type="subcellular location">
    <subcellularLocation>
        <location evidence="1">Cell membrane</location>
        <topology evidence="1">Multi-pass membrane protein</topology>
    </subcellularLocation>
</comment>
<keyword evidence="2" id="KW-0813">Transport</keyword>
<dbReference type="GO" id="GO:0005886">
    <property type="term" value="C:plasma membrane"/>
    <property type="evidence" value="ECO:0007669"/>
    <property type="project" value="UniProtKB-SubCell"/>
</dbReference>
<evidence type="ECO:0000256" key="7">
    <source>
        <dbReference type="SAM" id="Phobius"/>
    </source>
</evidence>
<dbReference type="RefSeq" id="WP_024731646.1">
    <property type="nucleotide sequence ID" value="NZ_BAABYU010000001.1"/>
</dbReference>
<proteinExistence type="predicted"/>
<dbReference type="GO" id="GO:0042910">
    <property type="term" value="F:xenobiotic transmembrane transporter activity"/>
    <property type="evidence" value="ECO:0007669"/>
    <property type="project" value="InterPro"/>
</dbReference>
<feature type="transmembrane region" description="Helical" evidence="7">
    <location>
        <begin position="184"/>
        <end position="209"/>
    </location>
</feature>
<feature type="transmembrane region" description="Helical" evidence="7">
    <location>
        <begin position="84"/>
        <end position="110"/>
    </location>
</feature>
<evidence type="ECO:0000256" key="2">
    <source>
        <dbReference type="ARBA" id="ARBA00022448"/>
    </source>
</evidence>
<dbReference type="PANTHER" id="PTHR43823:SF3">
    <property type="entry name" value="MULTIDRUG EXPORT PROTEIN MEPA"/>
    <property type="match status" value="1"/>
</dbReference>
<accession>A0A3E3K3M4</accession>
<dbReference type="InterPro" id="IPR002528">
    <property type="entry name" value="MATE_fam"/>
</dbReference>
<comment type="caution">
    <text evidence="8">The sequence shown here is derived from an EMBL/GenBank/DDBJ whole genome shotgun (WGS) entry which is preliminary data.</text>
</comment>
<dbReference type="AlphaFoldDB" id="A0A3E3K3M4"/>
<keyword evidence="6 7" id="KW-0472">Membrane</keyword>
<evidence type="ECO:0000256" key="6">
    <source>
        <dbReference type="ARBA" id="ARBA00023136"/>
    </source>
</evidence>
<evidence type="ECO:0008006" key="10">
    <source>
        <dbReference type="Google" id="ProtNLM"/>
    </source>
</evidence>
<feature type="transmembrane region" description="Helical" evidence="7">
    <location>
        <begin position="312"/>
        <end position="331"/>
    </location>
</feature>
<feature type="transmembrane region" description="Helical" evidence="7">
    <location>
        <begin position="407"/>
        <end position="424"/>
    </location>
</feature>
<evidence type="ECO:0000256" key="4">
    <source>
        <dbReference type="ARBA" id="ARBA00022692"/>
    </source>
</evidence>
<keyword evidence="4 7" id="KW-0812">Transmembrane</keyword>
<feature type="transmembrane region" description="Helical" evidence="7">
    <location>
        <begin position="130"/>
        <end position="151"/>
    </location>
</feature>
<dbReference type="PANTHER" id="PTHR43823">
    <property type="entry name" value="SPORULATION PROTEIN YKVU"/>
    <property type="match status" value="1"/>
</dbReference>
<feature type="transmembrane region" description="Helical" evidence="7">
    <location>
        <begin position="381"/>
        <end position="401"/>
    </location>
</feature>
<protein>
    <recommendedName>
        <fullName evidence="10">MATE family efflux transporter</fullName>
    </recommendedName>
</protein>
<dbReference type="InterPro" id="IPR048279">
    <property type="entry name" value="MdtK-like"/>
</dbReference>
<keyword evidence="9" id="KW-1185">Reference proteome</keyword>
<dbReference type="Pfam" id="PF01554">
    <property type="entry name" value="MatE"/>
    <property type="match status" value="2"/>
</dbReference>
<evidence type="ECO:0000313" key="9">
    <source>
        <dbReference type="Proteomes" id="UP000261080"/>
    </source>
</evidence>
<feature type="transmembrane region" description="Helical" evidence="7">
    <location>
        <begin position="158"/>
        <end position="178"/>
    </location>
</feature>
<dbReference type="EMBL" id="QVLX01000003">
    <property type="protein sequence ID" value="RGE88066.1"/>
    <property type="molecule type" value="Genomic_DNA"/>
</dbReference>
<organism evidence="8 9">
    <name type="scientific">Sellimonas intestinalis</name>
    <dbReference type="NCBI Taxonomy" id="1653434"/>
    <lineage>
        <taxon>Bacteria</taxon>
        <taxon>Bacillati</taxon>
        <taxon>Bacillota</taxon>
        <taxon>Clostridia</taxon>
        <taxon>Lachnospirales</taxon>
        <taxon>Lachnospiraceae</taxon>
        <taxon>Sellimonas</taxon>
    </lineage>
</organism>
<gene>
    <name evidence="8" type="ORF">DW016_07355</name>
</gene>
<feature type="transmembrane region" description="Helical" evidence="7">
    <location>
        <begin position="50"/>
        <end position="72"/>
    </location>
</feature>
<feature type="transmembrane region" description="Helical" evidence="7">
    <location>
        <begin position="12"/>
        <end position="30"/>
    </location>
</feature>
<evidence type="ECO:0000256" key="3">
    <source>
        <dbReference type="ARBA" id="ARBA00022475"/>
    </source>
</evidence>
<evidence type="ECO:0000256" key="1">
    <source>
        <dbReference type="ARBA" id="ARBA00004651"/>
    </source>
</evidence>
<evidence type="ECO:0000313" key="8">
    <source>
        <dbReference type="EMBL" id="RGE88066.1"/>
    </source>
</evidence>
<dbReference type="OrthoDB" id="305360at2"/>
<dbReference type="Proteomes" id="UP000261080">
    <property type="component" value="Unassembled WGS sequence"/>
</dbReference>